<organism evidence="3 4">
    <name type="scientific">Streptomyces crystallinus</name>
    <dbReference type="NCBI Taxonomy" id="68191"/>
    <lineage>
        <taxon>Bacteria</taxon>
        <taxon>Bacillati</taxon>
        <taxon>Actinomycetota</taxon>
        <taxon>Actinomycetes</taxon>
        <taxon>Kitasatosporales</taxon>
        <taxon>Streptomycetaceae</taxon>
        <taxon>Streptomyces</taxon>
    </lineage>
</organism>
<name>A0ABN1GG61_9ACTN</name>
<feature type="region of interest" description="Disordered" evidence="1">
    <location>
        <begin position="152"/>
        <end position="178"/>
    </location>
</feature>
<evidence type="ECO:0000313" key="4">
    <source>
        <dbReference type="Proteomes" id="UP001500668"/>
    </source>
</evidence>
<evidence type="ECO:0000256" key="2">
    <source>
        <dbReference type="SAM" id="Phobius"/>
    </source>
</evidence>
<keyword evidence="4" id="KW-1185">Reference proteome</keyword>
<accession>A0ABN1GG61</accession>
<protein>
    <submittedName>
        <fullName evidence="3">Uncharacterized protein</fullName>
    </submittedName>
</protein>
<keyword evidence="2" id="KW-0472">Membrane</keyword>
<evidence type="ECO:0000256" key="1">
    <source>
        <dbReference type="SAM" id="MobiDB-lite"/>
    </source>
</evidence>
<reference evidence="3 4" key="1">
    <citation type="journal article" date="2019" name="Int. J. Syst. Evol. Microbiol.">
        <title>The Global Catalogue of Microorganisms (GCM) 10K type strain sequencing project: providing services to taxonomists for standard genome sequencing and annotation.</title>
        <authorList>
            <consortium name="The Broad Institute Genomics Platform"/>
            <consortium name="The Broad Institute Genome Sequencing Center for Infectious Disease"/>
            <person name="Wu L."/>
            <person name="Ma J."/>
        </authorList>
    </citation>
    <scope>NUCLEOTIDE SEQUENCE [LARGE SCALE GENOMIC DNA]</scope>
    <source>
        <strain evidence="3 4">JCM 5067</strain>
    </source>
</reference>
<dbReference type="EMBL" id="BAAACA010000032">
    <property type="protein sequence ID" value="GAA0610866.1"/>
    <property type="molecule type" value="Genomic_DNA"/>
</dbReference>
<gene>
    <name evidence="3" type="ORF">GCM10010394_45910</name>
</gene>
<keyword evidence="2" id="KW-1133">Transmembrane helix</keyword>
<feature type="transmembrane region" description="Helical" evidence="2">
    <location>
        <begin position="20"/>
        <end position="41"/>
    </location>
</feature>
<comment type="caution">
    <text evidence="3">The sequence shown here is derived from an EMBL/GenBank/DDBJ whole genome shotgun (WGS) entry which is preliminary data.</text>
</comment>
<proteinExistence type="predicted"/>
<evidence type="ECO:0000313" key="3">
    <source>
        <dbReference type="EMBL" id="GAA0610866.1"/>
    </source>
</evidence>
<keyword evidence="2" id="KW-0812">Transmembrane</keyword>
<sequence>MAEDGGGGVGPGVNTLAPVLGMMPVIGAAAGAAVVAAADLAREAESMLTFKKRVDALLTKLNDSEAASAKIGADRLAKSELGPEDLKESAFLYGTYEIVHDQIGQLSKALGMQIEGLCIAVLAAENGYDGVDADVRDRMRAISGELHRQQELYGTDAPGTVGAPAPKTPDKGATGGSI</sequence>
<dbReference type="Proteomes" id="UP001500668">
    <property type="component" value="Unassembled WGS sequence"/>
</dbReference>